<evidence type="ECO:0000256" key="12">
    <source>
        <dbReference type="ARBA" id="ARBA00043983"/>
    </source>
</evidence>
<evidence type="ECO:0000256" key="11">
    <source>
        <dbReference type="ARBA" id="ARBA00023273"/>
    </source>
</evidence>
<accession>A0A0R3Q154</accession>
<dbReference type="GO" id="GO:0060271">
    <property type="term" value="P:cilium assembly"/>
    <property type="evidence" value="ECO:0007669"/>
    <property type="project" value="InterPro"/>
</dbReference>
<evidence type="ECO:0000313" key="20">
    <source>
        <dbReference type="WBParaSite" id="ACOC_0001271401-mRNA-1"/>
    </source>
</evidence>
<feature type="coiled-coil region" evidence="16">
    <location>
        <begin position="173"/>
        <end position="200"/>
    </location>
</feature>
<dbReference type="Pfam" id="PF18383">
    <property type="entry name" value="IFT81_CH"/>
    <property type="match status" value="1"/>
</dbReference>
<keyword evidence="2" id="KW-0963">Cytoplasm</keyword>
<sequence>MSSESLNFIVQNLNSPPFNRNTSLIAFDLWSPTALLQQLSDVISWITQANNVDVTKETSEETALRILYQLKILKFKPPSDMEELEEWRAGLVEGAKRSVYPILLYLFSNTDMLKQRAYLAKTINLNLAFYVEIPSDIHDMDTAQMQNDLAMLMERFKETHARVMDVQQDSMLIEDMKSDLKAMEVEKEVLTRKIEKTFKKIQNLPSLER</sequence>
<proteinExistence type="inferred from homology"/>
<keyword evidence="5" id="KW-0970">Cilium biogenesis/degradation</keyword>
<evidence type="ECO:0000256" key="5">
    <source>
        <dbReference type="ARBA" id="ARBA00022794"/>
    </source>
</evidence>
<dbReference type="OrthoDB" id="276029at2759"/>
<dbReference type="GO" id="GO:0030992">
    <property type="term" value="C:intraciliary transport particle B"/>
    <property type="evidence" value="ECO:0007669"/>
    <property type="project" value="InterPro"/>
</dbReference>
<dbReference type="GO" id="GO:0036064">
    <property type="term" value="C:ciliary basal body"/>
    <property type="evidence" value="ECO:0007669"/>
    <property type="project" value="TreeGrafter"/>
</dbReference>
<reference evidence="18 19" key="2">
    <citation type="submission" date="2018-11" db="EMBL/GenBank/DDBJ databases">
        <authorList>
            <consortium name="Pathogen Informatics"/>
        </authorList>
    </citation>
    <scope>NUCLEOTIDE SEQUENCE [LARGE SCALE GENOMIC DNA]</scope>
    <source>
        <strain evidence="18 19">Costa Rica</strain>
    </source>
</reference>
<dbReference type="WBParaSite" id="ACOC_0001271401-mRNA-1">
    <property type="protein sequence ID" value="ACOC_0001271401-mRNA-1"/>
    <property type="gene ID" value="ACOC_0001271401"/>
</dbReference>
<evidence type="ECO:0000256" key="9">
    <source>
        <dbReference type="ARBA" id="ARBA00023069"/>
    </source>
</evidence>
<feature type="domain" description="IFT81 calponin homology" evidence="17">
    <location>
        <begin position="4"/>
        <end position="121"/>
    </location>
</feature>
<evidence type="ECO:0000256" key="14">
    <source>
        <dbReference type="ARBA" id="ARBA00073058"/>
    </source>
</evidence>
<gene>
    <name evidence="18" type="ORF">ACOC_LOCUS12715</name>
</gene>
<dbReference type="GO" id="GO:0007283">
    <property type="term" value="P:spermatogenesis"/>
    <property type="evidence" value="ECO:0007669"/>
    <property type="project" value="UniProtKB-KW"/>
</dbReference>
<dbReference type="GO" id="GO:0015631">
    <property type="term" value="F:tubulin binding"/>
    <property type="evidence" value="ECO:0007669"/>
    <property type="project" value="InterPro"/>
</dbReference>
<keyword evidence="19" id="KW-1185">Reference proteome</keyword>
<keyword evidence="6" id="KW-0744">Spermatogenesis</keyword>
<protein>
    <recommendedName>
        <fullName evidence="14">Intraflagellar transport protein 81 homolog</fullName>
    </recommendedName>
    <alternativeName>
        <fullName evidence="15">Carnitine deficiency-associated protein expressed in ventricle 1</fullName>
    </alternativeName>
</protein>
<evidence type="ECO:0000256" key="6">
    <source>
        <dbReference type="ARBA" id="ARBA00022871"/>
    </source>
</evidence>
<evidence type="ECO:0000256" key="4">
    <source>
        <dbReference type="ARBA" id="ARBA00022782"/>
    </source>
</evidence>
<evidence type="ECO:0000256" key="3">
    <source>
        <dbReference type="ARBA" id="ARBA00022553"/>
    </source>
</evidence>
<evidence type="ECO:0000256" key="10">
    <source>
        <dbReference type="ARBA" id="ARBA00023212"/>
    </source>
</evidence>
<dbReference type="STRING" id="334426.A0A0R3Q154"/>
<keyword evidence="10" id="KW-0206">Cytoskeleton</keyword>
<dbReference type="AlphaFoldDB" id="A0A0R3Q154"/>
<keyword evidence="4" id="KW-0221">Differentiation</keyword>
<evidence type="ECO:0000256" key="8">
    <source>
        <dbReference type="ARBA" id="ARBA00023054"/>
    </source>
</evidence>
<dbReference type="InterPro" id="IPR041146">
    <property type="entry name" value="IFT81_CH"/>
</dbReference>
<evidence type="ECO:0000256" key="15">
    <source>
        <dbReference type="ARBA" id="ARBA00079903"/>
    </source>
</evidence>
<keyword evidence="8 16" id="KW-0175">Coiled coil</keyword>
<comment type="subcellular location">
    <subcellularLocation>
        <location evidence="1">Cytoplasm</location>
        <location evidence="1">Cytoskeleton</location>
        <location evidence="1">Cilium basal body</location>
    </subcellularLocation>
</comment>
<dbReference type="GO" id="GO:0030154">
    <property type="term" value="P:cell differentiation"/>
    <property type="evidence" value="ECO:0007669"/>
    <property type="project" value="UniProtKB-KW"/>
</dbReference>
<evidence type="ECO:0000259" key="17">
    <source>
        <dbReference type="Pfam" id="PF18383"/>
    </source>
</evidence>
<keyword evidence="11" id="KW-0966">Cell projection</keyword>
<evidence type="ECO:0000256" key="1">
    <source>
        <dbReference type="ARBA" id="ARBA00004120"/>
    </source>
</evidence>
<dbReference type="FunFam" id="1.10.418.70:FF:000001">
    <property type="entry name" value="Intraflagellar transport protein 81 homolog"/>
    <property type="match status" value="1"/>
</dbReference>
<keyword evidence="3" id="KW-0597">Phosphoprotein</keyword>
<dbReference type="Gene3D" id="1.10.418.70">
    <property type="entry name" value="Intraflagellar transport protein 81, N-terminal domain"/>
    <property type="match status" value="1"/>
</dbReference>
<comment type="similarity">
    <text evidence="12">Belongs to the IFT81 family.</text>
</comment>
<evidence type="ECO:0000256" key="7">
    <source>
        <dbReference type="ARBA" id="ARBA00022990"/>
    </source>
</evidence>
<organism evidence="20">
    <name type="scientific">Angiostrongylus costaricensis</name>
    <name type="common">Nematode worm</name>
    <dbReference type="NCBI Taxonomy" id="334426"/>
    <lineage>
        <taxon>Eukaryota</taxon>
        <taxon>Metazoa</taxon>
        <taxon>Ecdysozoa</taxon>
        <taxon>Nematoda</taxon>
        <taxon>Chromadorea</taxon>
        <taxon>Rhabditida</taxon>
        <taxon>Rhabditina</taxon>
        <taxon>Rhabditomorpha</taxon>
        <taxon>Strongyloidea</taxon>
        <taxon>Metastrongylidae</taxon>
        <taxon>Angiostrongylus</taxon>
    </lineage>
</organism>
<evidence type="ECO:0000256" key="13">
    <source>
        <dbReference type="ARBA" id="ARBA00055755"/>
    </source>
</evidence>
<evidence type="ECO:0000256" key="2">
    <source>
        <dbReference type="ARBA" id="ARBA00022490"/>
    </source>
</evidence>
<keyword evidence="9" id="KW-0969">Cilium</keyword>
<evidence type="ECO:0000256" key="16">
    <source>
        <dbReference type="SAM" id="Coils"/>
    </source>
</evidence>
<keyword evidence="7" id="KW-0007">Acetylation</keyword>
<comment type="function">
    <text evidence="13">Component of the intraflagellar transport (IFT) complex B: together with IFT74, forms a tubulin-binding module that specifically mediates transport of tubulin within the cilium. Binds tubulin via its CH (calponin-homology)-like region. Required for ciliogenesis. Required for proper regulation of SHH signaling. Plays an important role during spermatogenesis by modulating the assembly and elongation of the sperm flagella.</text>
</comment>
<dbReference type="OMA" id="KQLTFIV"/>
<dbReference type="EMBL" id="UYYA01005181">
    <property type="protein sequence ID" value="VDM64300.1"/>
    <property type="molecule type" value="Genomic_DNA"/>
</dbReference>
<reference evidence="20" key="1">
    <citation type="submission" date="2017-02" db="UniProtKB">
        <authorList>
            <consortium name="WormBaseParasite"/>
        </authorList>
    </citation>
    <scope>IDENTIFICATION</scope>
</reference>
<dbReference type="InterPro" id="IPR029600">
    <property type="entry name" value="IFT81"/>
</dbReference>
<dbReference type="PANTHER" id="PTHR15614">
    <property type="entry name" value="INTRAFLAGELLAR TRANSPORT PROTEIN 81 HOMOLOG"/>
    <property type="match status" value="1"/>
</dbReference>
<name>A0A0R3Q154_ANGCS</name>
<dbReference type="InterPro" id="IPR043016">
    <property type="entry name" value="IFT81_N_sf"/>
</dbReference>
<dbReference type="PANTHER" id="PTHR15614:SF2">
    <property type="entry name" value="INTRAFLAGELLAR TRANSPORT PROTEIN 81 HOMOLOG"/>
    <property type="match status" value="1"/>
</dbReference>
<dbReference type="GO" id="GO:0042073">
    <property type="term" value="P:intraciliary transport"/>
    <property type="evidence" value="ECO:0007669"/>
    <property type="project" value="InterPro"/>
</dbReference>
<evidence type="ECO:0000313" key="18">
    <source>
        <dbReference type="EMBL" id="VDM64300.1"/>
    </source>
</evidence>
<dbReference type="Proteomes" id="UP000267027">
    <property type="component" value="Unassembled WGS sequence"/>
</dbReference>
<evidence type="ECO:0000313" key="19">
    <source>
        <dbReference type="Proteomes" id="UP000267027"/>
    </source>
</evidence>